<name>A0A5J4X8R3_9EUKA</name>
<evidence type="ECO:0000313" key="2">
    <source>
        <dbReference type="EMBL" id="KAA6403176.1"/>
    </source>
</evidence>
<dbReference type="EMBL" id="SNRW01000131">
    <property type="protein sequence ID" value="KAA6403176.1"/>
    <property type="molecule type" value="Genomic_DNA"/>
</dbReference>
<feature type="compositionally biased region" description="Basic and acidic residues" evidence="1">
    <location>
        <begin position="18"/>
        <end position="30"/>
    </location>
</feature>
<evidence type="ECO:0000313" key="3">
    <source>
        <dbReference type="Proteomes" id="UP000324800"/>
    </source>
</evidence>
<dbReference type="Proteomes" id="UP000324800">
    <property type="component" value="Unassembled WGS sequence"/>
</dbReference>
<feature type="compositionally biased region" description="Low complexity" evidence="1">
    <location>
        <begin position="65"/>
        <end position="78"/>
    </location>
</feature>
<evidence type="ECO:0000256" key="1">
    <source>
        <dbReference type="SAM" id="MobiDB-lite"/>
    </source>
</evidence>
<organism evidence="2 3">
    <name type="scientific">Streblomastix strix</name>
    <dbReference type="NCBI Taxonomy" id="222440"/>
    <lineage>
        <taxon>Eukaryota</taxon>
        <taxon>Metamonada</taxon>
        <taxon>Preaxostyla</taxon>
        <taxon>Oxymonadida</taxon>
        <taxon>Streblomastigidae</taxon>
        <taxon>Streblomastix</taxon>
    </lineage>
</organism>
<reference evidence="2 3" key="1">
    <citation type="submission" date="2019-03" db="EMBL/GenBank/DDBJ databases">
        <title>Single cell metagenomics reveals metabolic interactions within the superorganism composed of flagellate Streblomastix strix and complex community of Bacteroidetes bacteria on its surface.</title>
        <authorList>
            <person name="Treitli S.C."/>
            <person name="Kolisko M."/>
            <person name="Husnik F."/>
            <person name="Keeling P."/>
            <person name="Hampl V."/>
        </authorList>
    </citation>
    <scope>NUCLEOTIDE SEQUENCE [LARGE SCALE GENOMIC DNA]</scope>
    <source>
        <strain evidence="2">ST1C</strain>
    </source>
</reference>
<feature type="region of interest" description="Disordered" evidence="1">
    <location>
        <begin position="1"/>
        <end position="30"/>
    </location>
</feature>
<feature type="compositionally biased region" description="Basic and acidic residues" evidence="1">
    <location>
        <begin position="42"/>
        <end position="62"/>
    </location>
</feature>
<protein>
    <submittedName>
        <fullName evidence="2">Uncharacterized protein</fullName>
    </submittedName>
</protein>
<comment type="caution">
    <text evidence="2">The sequence shown here is derived from an EMBL/GenBank/DDBJ whole genome shotgun (WGS) entry which is preliminary data.</text>
</comment>
<gene>
    <name evidence="2" type="ORF">EZS28_001302</name>
</gene>
<accession>A0A5J4X8R3</accession>
<proteinExistence type="predicted"/>
<feature type="region of interest" description="Disordered" evidence="1">
    <location>
        <begin position="42"/>
        <end position="94"/>
    </location>
</feature>
<dbReference type="AlphaFoldDB" id="A0A5J4X8R3"/>
<sequence length="94" mass="10835">MEQINILHYLSNECKSQSPHDKSRRNESVRIYDREKEYAIENGKEMKKRREDEAILDAETKRKQSSSSSSSSSSSNNSLKIKEDWTGKGNTIIP</sequence>